<evidence type="ECO:0000313" key="3">
    <source>
        <dbReference type="Proteomes" id="UP000532311"/>
    </source>
</evidence>
<evidence type="ECO:0000256" key="1">
    <source>
        <dbReference type="SAM" id="Phobius"/>
    </source>
</evidence>
<organism evidence="2 3">
    <name type="scientific">Fusarium globosum</name>
    <dbReference type="NCBI Taxonomy" id="78864"/>
    <lineage>
        <taxon>Eukaryota</taxon>
        <taxon>Fungi</taxon>
        <taxon>Dikarya</taxon>
        <taxon>Ascomycota</taxon>
        <taxon>Pezizomycotina</taxon>
        <taxon>Sordariomycetes</taxon>
        <taxon>Hypocreomycetidae</taxon>
        <taxon>Hypocreales</taxon>
        <taxon>Nectriaceae</taxon>
        <taxon>Fusarium</taxon>
        <taxon>Fusarium fujikuroi species complex</taxon>
    </lineage>
</organism>
<gene>
    <name evidence="2" type="ORF">FGLOB1_13570</name>
</gene>
<dbReference type="AlphaFoldDB" id="A0A8H5XMS6"/>
<dbReference type="Proteomes" id="UP000532311">
    <property type="component" value="Unassembled WGS sequence"/>
</dbReference>
<accession>A0A8H5XMS6</accession>
<proteinExistence type="predicted"/>
<name>A0A8H5XMS6_9HYPO</name>
<comment type="caution">
    <text evidence="2">The sequence shown here is derived from an EMBL/GenBank/DDBJ whole genome shotgun (WGS) entry which is preliminary data.</text>
</comment>
<keyword evidence="1" id="KW-0812">Transmembrane</keyword>
<reference evidence="2 3" key="1">
    <citation type="submission" date="2020-05" db="EMBL/GenBank/DDBJ databases">
        <title>Identification and distribution of gene clusters putatively required for synthesis of sphingolipid metabolism inhibitors in phylogenetically diverse species of the filamentous fungus Fusarium.</title>
        <authorList>
            <person name="Kim H.-S."/>
            <person name="Busman M."/>
            <person name="Brown D.W."/>
            <person name="Divon H."/>
            <person name="Uhlig S."/>
            <person name="Proctor R.H."/>
        </authorList>
    </citation>
    <scope>NUCLEOTIDE SEQUENCE [LARGE SCALE GENOMIC DNA]</scope>
    <source>
        <strain evidence="2 3">NRRL 26131</strain>
    </source>
</reference>
<sequence>MASRISNESNQDVYLDIVMALWSWDLSQSCNERRPHACIHQRCIGGRIPQLQRYFAYYKAIVSTYMDATPTNERRIETHEDLFRVVSILKSNPDATLSELCRLTRGNTNSQQTYGTSQVDAVALGVKALLMIDSSALHHSSDRLEKGTYRIHWREDVPFSKYIQDSFPLGHHSILSYNNSELFTDVKKELKAVNLKKRLGITIRATSDIRNHLHFDRKNNYLEVYHYTSFLKEQLRVTRDVGDCSNPSSSLKRGVLPRQLVLEVLDSLQGTLFPLSEQRSKKLLRSLVSKCSFDPDILNFEVSSVRRVGEESVPYVYLADRLADLYNELQTPRPRGWLQQSMQRKSGARHVMMATLIGVIFAVLLGMASLALVENTGSRLLSHS</sequence>
<keyword evidence="1" id="KW-1133">Transmembrane helix</keyword>
<protein>
    <submittedName>
        <fullName evidence="2">Uncharacterized protein</fullName>
    </submittedName>
</protein>
<dbReference type="EMBL" id="JAAQPF010000853">
    <property type="protein sequence ID" value="KAF5696381.1"/>
    <property type="molecule type" value="Genomic_DNA"/>
</dbReference>
<keyword evidence="1" id="KW-0472">Membrane</keyword>
<evidence type="ECO:0000313" key="2">
    <source>
        <dbReference type="EMBL" id="KAF5696381.1"/>
    </source>
</evidence>
<keyword evidence="3" id="KW-1185">Reference proteome</keyword>
<feature type="transmembrane region" description="Helical" evidence="1">
    <location>
        <begin position="351"/>
        <end position="373"/>
    </location>
</feature>